<name>A0A4C1WIQ3_EUMVA</name>
<dbReference type="EMBL" id="BGZK01000556">
    <property type="protein sequence ID" value="GBP50027.1"/>
    <property type="molecule type" value="Genomic_DNA"/>
</dbReference>
<reference evidence="1 2" key="1">
    <citation type="journal article" date="2019" name="Commun. Biol.">
        <title>The bagworm genome reveals a unique fibroin gene that provides high tensile strength.</title>
        <authorList>
            <person name="Kono N."/>
            <person name="Nakamura H."/>
            <person name="Ohtoshi R."/>
            <person name="Tomita M."/>
            <person name="Numata K."/>
            <person name="Arakawa K."/>
        </authorList>
    </citation>
    <scope>NUCLEOTIDE SEQUENCE [LARGE SCALE GENOMIC DNA]</scope>
</reference>
<sequence>MPNNVRCPALLPKYPSKLAGLGWSVRLLSLVNQQSYIHIWIIVYVCSGDRRRRSNQFPVTGFARVRMDPGRRSAPAAICAQLGYNSVCVMEERQDNASARVERSLEISLREQIADLFVSIDYNSYVEGRIKINASLELESRVEPDMELKSGVRSFHNKKKL</sequence>
<keyword evidence="2" id="KW-1185">Reference proteome</keyword>
<organism evidence="1 2">
    <name type="scientific">Eumeta variegata</name>
    <name type="common">Bagworm moth</name>
    <name type="synonym">Eumeta japonica</name>
    <dbReference type="NCBI Taxonomy" id="151549"/>
    <lineage>
        <taxon>Eukaryota</taxon>
        <taxon>Metazoa</taxon>
        <taxon>Ecdysozoa</taxon>
        <taxon>Arthropoda</taxon>
        <taxon>Hexapoda</taxon>
        <taxon>Insecta</taxon>
        <taxon>Pterygota</taxon>
        <taxon>Neoptera</taxon>
        <taxon>Endopterygota</taxon>
        <taxon>Lepidoptera</taxon>
        <taxon>Glossata</taxon>
        <taxon>Ditrysia</taxon>
        <taxon>Tineoidea</taxon>
        <taxon>Psychidae</taxon>
        <taxon>Oiketicinae</taxon>
        <taxon>Eumeta</taxon>
    </lineage>
</organism>
<evidence type="ECO:0000313" key="2">
    <source>
        <dbReference type="Proteomes" id="UP000299102"/>
    </source>
</evidence>
<proteinExistence type="predicted"/>
<dbReference type="Proteomes" id="UP000299102">
    <property type="component" value="Unassembled WGS sequence"/>
</dbReference>
<dbReference type="AlphaFoldDB" id="A0A4C1WIQ3"/>
<evidence type="ECO:0000313" key="1">
    <source>
        <dbReference type="EMBL" id="GBP50027.1"/>
    </source>
</evidence>
<accession>A0A4C1WIQ3</accession>
<gene>
    <name evidence="1" type="ORF">EVAR_46649_1</name>
</gene>
<comment type="caution">
    <text evidence="1">The sequence shown here is derived from an EMBL/GenBank/DDBJ whole genome shotgun (WGS) entry which is preliminary data.</text>
</comment>
<protein>
    <submittedName>
        <fullName evidence="1">Uncharacterized protein</fullName>
    </submittedName>
</protein>